<dbReference type="GO" id="GO:0099402">
    <property type="term" value="P:plant organ development"/>
    <property type="evidence" value="ECO:0007669"/>
    <property type="project" value="InterPro"/>
</dbReference>
<keyword evidence="6" id="KW-0804">Transcription</keyword>
<comment type="caution">
    <text evidence="12">The sequence shown here is derived from an EMBL/GenBank/DDBJ whole genome shotgun (WGS) entry which is preliminary data.</text>
</comment>
<accession>A0A6A4L8M0</accession>
<evidence type="ECO:0000256" key="7">
    <source>
        <dbReference type="ARBA" id="ARBA00023242"/>
    </source>
</evidence>
<evidence type="ECO:0000256" key="5">
    <source>
        <dbReference type="ARBA" id="ARBA00023155"/>
    </source>
</evidence>
<evidence type="ECO:0000313" key="12">
    <source>
        <dbReference type="EMBL" id="KAE9450938.1"/>
    </source>
</evidence>
<dbReference type="SUPFAM" id="SSF46689">
    <property type="entry name" value="Homeodomain-like"/>
    <property type="match status" value="1"/>
</dbReference>
<proteinExistence type="inferred from homology"/>
<dbReference type="Pfam" id="PF00046">
    <property type="entry name" value="Homeodomain"/>
    <property type="match status" value="1"/>
</dbReference>
<gene>
    <name evidence="12" type="ORF">C3L33_17170</name>
</gene>
<dbReference type="GO" id="GO:0005634">
    <property type="term" value="C:nucleus"/>
    <property type="evidence" value="ECO:0007669"/>
    <property type="project" value="UniProtKB-SubCell"/>
</dbReference>
<dbReference type="InterPro" id="IPR044555">
    <property type="entry name" value="WUSCHEL-like"/>
</dbReference>
<keyword evidence="5 9" id="KW-0371">Homeobox</keyword>
<dbReference type="EMBL" id="QEFC01002738">
    <property type="protein sequence ID" value="KAE9450938.1"/>
    <property type="molecule type" value="Genomic_DNA"/>
</dbReference>
<organism evidence="12 13">
    <name type="scientific">Rhododendron williamsianum</name>
    <dbReference type="NCBI Taxonomy" id="262921"/>
    <lineage>
        <taxon>Eukaryota</taxon>
        <taxon>Viridiplantae</taxon>
        <taxon>Streptophyta</taxon>
        <taxon>Embryophyta</taxon>
        <taxon>Tracheophyta</taxon>
        <taxon>Spermatophyta</taxon>
        <taxon>Magnoliopsida</taxon>
        <taxon>eudicotyledons</taxon>
        <taxon>Gunneridae</taxon>
        <taxon>Pentapetalae</taxon>
        <taxon>asterids</taxon>
        <taxon>Ericales</taxon>
        <taxon>Ericaceae</taxon>
        <taxon>Ericoideae</taxon>
        <taxon>Rhodoreae</taxon>
        <taxon>Rhododendron</taxon>
    </lineage>
</organism>
<dbReference type="InterPro" id="IPR009057">
    <property type="entry name" value="Homeodomain-like_sf"/>
</dbReference>
<evidence type="ECO:0000256" key="1">
    <source>
        <dbReference type="ARBA" id="ARBA00004123"/>
    </source>
</evidence>
<feature type="domain" description="Homeobox" evidence="11">
    <location>
        <begin position="88"/>
        <end position="147"/>
    </location>
</feature>
<evidence type="ECO:0000256" key="8">
    <source>
        <dbReference type="ARBA" id="ARBA00024040"/>
    </source>
</evidence>
<dbReference type="CDD" id="cd00086">
    <property type="entry name" value="homeodomain"/>
    <property type="match status" value="1"/>
</dbReference>
<dbReference type="SMART" id="SM00389">
    <property type="entry name" value="HOX"/>
    <property type="match status" value="1"/>
</dbReference>
<dbReference type="GO" id="GO:0003700">
    <property type="term" value="F:DNA-binding transcription factor activity"/>
    <property type="evidence" value="ECO:0007669"/>
    <property type="project" value="InterPro"/>
</dbReference>
<evidence type="ECO:0000256" key="6">
    <source>
        <dbReference type="ARBA" id="ARBA00023163"/>
    </source>
</evidence>
<dbReference type="Proteomes" id="UP000428333">
    <property type="component" value="Linkage Group LG10"/>
</dbReference>
<dbReference type="PROSITE" id="PS50071">
    <property type="entry name" value="HOMEOBOX_2"/>
    <property type="match status" value="1"/>
</dbReference>
<protein>
    <recommendedName>
        <fullName evidence="11">Homeobox domain-containing protein</fullName>
    </recommendedName>
</protein>
<evidence type="ECO:0000256" key="10">
    <source>
        <dbReference type="RuleBase" id="RU000682"/>
    </source>
</evidence>
<keyword evidence="7 9" id="KW-0539">Nucleus</keyword>
<keyword evidence="13" id="KW-1185">Reference proteome</keyword>
<dbReference type="InterPro" id="IPR001356">
    <property type="entry name" value="HD"/>
</dbReference>
<evidence type="ECO:0000256" key="9">
    <source>
        <dbReference type="PROSITE-ProRule" id="PRU00108"/>
    </source>
</evidence>
<keyword evidence="4 9" id="KW-0238">DNA-binding</keyword>
<keyword evidence="3" id="KW-0805">Transcription regulation</keyword>
<dbReference type="Gene3D" id="1.10.10.60">
    <property type="entry name" value="Homeodomain-like"/>
    <property type="match status" value="1"/>
</dbReference>
<dbReference type="AlphaFoldDB" id="A0A6A4L8M0"/>
<feature type="non-terminal residue" evidence="12">
    <location>
        <position position="1"/>
    </location>
</feature>
<dbReference type="OrthoDB" id="1932526at2759"/>
<comment type="subcellular location">
    <subcellularLocation>
        <location evidence="1 9 10">Nucleus</location>
    </subcellularLocation>
</comment>
<evidence type="ECO:0000256" key="2">
    <source>
        <dbReference type="ARBA" id="ARBA00022473"/>
    </source>
</evidence>
<comment type="similarity">
    <text evidence="8">Belongs to the WUS homeobox family.</text>
</comment>
<dbReference type="PANTHER" id="PTHR45940:SF13">
    <property type="entry name" value="WUSCHEL-RELATED HOMEOBOX 1"/>
    <property type="match status" value="1"/>
</dbReference>
<sequence length="178" mass="20418">MRMVRVGCGDYGSEFNMSSDGSLHGKKLRPLMPRPTSANFSPIPNPNSSIRTPIHKANLSTLNGNLATIKDQAKLNTTPAATIVMTTRWSPTPEQLHALKEMYQRGIRTPTTKQIHLIAAKLRRFGRIEGKNVFYWFQNHKARERQRRRRTAVCTPCEEQPQRDIQTLERRNPGLWLN</sequence>
<evidence type="ECO:0000259" key="11">
    <source>
        <dbReference type="PROSITE" id="PS50071"/>
    </source>
</evidence>
<evidence type="ECO:0000256" key="4">
    <source>
        <dbReference type="ARBA" id="ARBA00023125"/>
    </source>
</evidence>
<evidence type="ECO:0000256" key="3">
    <source>
        <dbReference type="ARBA" id="ARBA00023015"/>
    </source>
</evidence>
<name>A0A6A4L8M0_9ERIC</name>
<feature type="DNA-binding region" description="Homeobox" evidence="9">
    <location>
        <begin position="90"/>
        <end position="148"/>
    </location>
</feature>
<evidence type="ECO:0000313" key="13">
    <source>
        <dbReference type="Proteomes" id="UP000428333"/>
    </source>
</evidence>
<dbReference type="GO" id="GO:0003677">
    <property type="term" value="F:DNA binding"/>
    <property type="evidence" value="ECO:0007669"/>
    <property type="project" value="UniProtKB-UniRule"/>
</dbReference>
<dbReference type="PANTHER" id="PTHR45940">
    <property type="entry name" value="WUSCHEL-RELATED HOMEOBOX 1-RELATED"/>
    <property type="match status" value="1"/>
</dbReference>
<keyword evidence="2" id="KW-0217">Developmental protein</keyword>
<reference evidence="12 13" key="1">
    <citation type="journal article" date="2019" name="Genome Biol. Evol.">
        <title>The Rhododendron genome and chromosomal organization provide insight into shared whole-genome duplications across the heath family (Ericaceae).</title>
        <authorList>
            <person name="Soza V.L."/>
            <person name="Lindsley D."/>
            <person name="Waalkes A."/>
            <person name="Ramage E."/>
            <person name="Patwardhan R.P."/>
            <person name="Burton J.N."/>
            <person name="Adey A."/>
            <person name="Kumar A."/>
            <person name="Qiu R."/>
            <person name="Shendure J."/>
            <person name="Hall B."/>
        </authorList>
    </citation>
    <scope>NUCLEOTIDE SEQUENCE [LARGE SCALE GENOMIC DNA]</scope>
    <source>
        <strain evidence="12">RSF 1966-606</strain>
    </source>
</reference>